<keyword evidence="2" id="KW-1185">Reference proteome</keyword>
<reference evidence="1 2" key="1">
    <citation type="submission" date="2024-01" db="EMBL/GenBank/DDBJ databases">
        <title>The genomes of 5 underutilized Papilionoideae crops provide insights into root nodulation and disease resistanc.</title>
        <authorList>
            <person name="Jiang F."/>
        </authorList>
    </citation>
    <scope>NUCLEOTIDE SEQUENCE [LARGE SCALE GENOMIC DNA]</scope>
    <source>
        <strain evidence="1">DUOXIRENSHENG_FW03</strain>
        <tissue evidence="1">Leaves</tissue>
    </source>
</reference>
<sequence length="82" mass="9296">MLYRYDYLEGTRHVLGSGRVGLGNEENRVAWDFGNPKSFTHLGNLLPPLAHAPRVTLTPPGFHSLFIDHHHQSFLLLSFQCP</sequence>
<dbReference type="Proteomes" id="UP001386955">
    <property type="component" value="Unassembled WGS sequence"/>
</dbReference>
<proteinExistence type="predicted"/>
<protein>
    <submittedName>
        <fullName evidence="1">Uncharacterized protein</fullName>
    </submittedName>
</protein>
<evidence type="ECO:0000313" key="2">
    <source>
        <dbReference type="Proteomes" id="UP001386955"/>
    </source>
</evidence>
<gene>
    <name evidence="1" type="ORF">VNO78_12876</name>
</gene>
<organism evidence="1 2">
    <name type="scientific">Psophocarpus tetragonolobus</name>
    <name type="common">Winged bean</name>
    <name type="synonym">Dolichos tetragonolobus</name>
    <dbReference type="NCBI Taxonomy" id="3891"/>
    <lineage>
        <taxon>Eukaryota</taxon>
        <taxon>Viridiplantae</taxon>
        <taxon>Streptophyta</taxon>
        <taxon>Embryophyta</taxon>
        <taxon>Tracheophyta</taxon>
        <taxon>Spermatophyta</taxon>
        <taxon>Magnoliopsida</taxon>
        <taxon>eudicotyledons</taxon>
        <taxon>Gunneridae</taxon>
        <taxon>Pentapetalae</taxon>
        <taxon>rosids</taxon>
        <taxon>fabids</taxon>
        <taxon>Fabales</taxon>
        <taxon>Fabaceae</taxon>
        <taxon>Papilionoideae</taxon>
        <taxon>50 kb inversion clade</taxon>
        <taxon>NPAAA clade</taxon>
        <taxon>indigoferoid/millettioid clade</taxon>
        <taxon>Phaseoleae</taxon>
        <taxon>Psophocarpus</taxon>
    </lineage>
</organism>
<dbReference type="AlphaFoldDB" id="A0AAN9SPI5"/>
<dbReference type="EMBL" id="JAYMYS010000003">
    <property type="protein sequence ID" value="KAK7401416.1"/>
    <property type="molecule type" value="Genomic_DNA"/>
</dbReference>
<name>A0AAN9SPI5_PSOTE</name>
<accession>A0AAN9SPI5</accession>
<evidence type="ECO:0000313" key="1">
    <source>
        <dbReference type="EMBL" id="KAK7401416.1"/>
    </source>
</evidence>
<comment type="caution">
    <text evidence="1">The sequence shown here is derived from an EMBL/GenBank/DDBJ whole genome shotgun (WGS) entry which is preliminary data.</text>
</comment>